<evidence type="ECO:0000313" key="10">
    <source>
        <dbReference type="EMBL" id="HIX49485.1"/>
    </source>
</evidence>
<feature type="chain" id="PRO_5039293006" description="peptidylprolyl isomerase" evidence="8">
    <location>
        <begin position="23"/>
        <end position="357"/>
    </location>
</feature>
<dbReference type="InterPro" id="IPR027304">
    <property type="entry name" value="Trigger_fact/SurA_dom_sf"/>
</dbReference>
<feature type="domain" description="PPIase FKBP-type" evidence="9">
    <location>
        <begin position="79"/>
        <end position="169"/>
    </location>
</feature>
<dbReference type="Pfam" id="PF00254">
    <property type="entry name" value="FKBP_C"/>
    <property type="match status" value="1"/>
</dbReference>
<evidence type="ECO:0000256" key="6">
    <source>
        <dbReference type="ARBA" id="ARBA00023306"/>
    </source>
</evidence>
<evidence type="ECO:0000313" key="11">
    <source>
        <dbReference type="Proteomes" id="UP000824243"/>
    </source>
</evidence>
<gene>
    <name evidence="10" type="primary">tig</name>
    <name evidence="10" type="ORF">H9981_10850</name>
</gene>
<comment type="subcellular location">
    <subcellularLocation>
        <location evidence="2">Cytoplasm</location>
    </subcellularLocation>
</comment>
<dbReference type="GO" id="GO:0006457">
    <property type="term" value="P:protein folding"/>
    <property type="evidence" value="ECO:0007669"/>
    <property type="project" value="InterPro"/>
</dbReference>
<dbReference type="GO" id="GO:0003755">
    <property type="term" value="F:peptidyl-prolyl cis-trans isomerase activity"/>
    <property type="evidence" value="ECO:0007669"/>
    <property type="project" value="UniProtKB-KW"/>
</dbReference>
<dbReference type="GO" id="GO:0051301">
    <property type="term" value="P:cell division"/>
    <property type="evidence" value="ECO:0007669"/>
    <property type="project" value="UniProtKB-KW"/>
</dbReference>
<dbReference type="InterPro" id="IPR001179">
    <property type="entry name" value="PPIase_FKBP_dom"/>
</dbReference>
<evidence type="ECO:0000256" key="4">
    <source>
        <dbReference type="ARBA" id="ARBA00023110"/>
    </source>
</evidence>
<dbReference type="GO" id="GO:0005737">
    <property type="term" value="C:cytoplasm"/>
    <property type="evidence" value="ECO:0007669"/>
    <property type="project" value="UniProtKB-SubCell"/>
</dbReference>
<reference evidence="10" key="2">
    <citation type="submission" date="2021-04" db="EMBL/GenBank/DDBJ databases">
        <authorList>
            <person name="Gilroy R."/>
        </authorList>
    </citation>
    <scope>NUCLEOTIDE SEQUENCE</scope>
    <source>
        <strain evidence="10">ChiSjej5B23-15282</strain>
    </source>
</reference>
<dbReference type="SUPFAM" id="SSF109998">
    <property type="entry name" value="Triger factor/SurA peptide-binding domain-like"/>
    <property type="match status" value="1"/>
</dbReference>
<dbReference type="PROSITE" id="PS50059">
    <property type="entry name" value="FKBP_PPIASE"/>
    <property type="match status" value="1"/>
</dbReference>
<dbReference type="EC" id="5.2.1.8" evidence="7"/>
<dbReference type="InterPro" id="IPR046357">
    <property type="entry name" value="PPIase_dom_sf"/>
</dbReference>
<evidence type="ECO:0000256" key="8">
    <source>
        <dbReference type="SAM" id="SignalP"/>
    </source>
</evidence>
<keyword evidence="4 7" id="KW-0697">Rotamase</keyword>
<evidence type="ECO:0000256" key="5">
    <source>
        <dbReference type="ARBA" id="ARBA00023235"/>
    </source>
</evidence>
<keyword evidence="3" id="KW-0132">Cell division</keyword>
<dbReference type="InterPro" id="IPR037041">
    <property type="entry name" value="Trigger_fac_C_sf"/>
</dbReference>
<organism evidence="10 11">
    <name type="scientific">Candidatus Mediterraneibacter caccavium</name>
    <dbReference type="NCBI Taxonomy" id="2838661"/>
    <lineage>
        <taxon>Bacteria</taxon>
        <taxon>Bacillati</taxon>
        <taxon>Bacillota</taxon>
        <taxon>Clostridia</taxon>
        <taxon>Lachnospirales</taxon>
        <taxon>Lachnospiraceae</taxon>
        <taxon>Mediterraneibacter</taxon>
    </lineage>
</organism>
<dbReference type="Pfam" id="PF05698">
    <property type="entry name" value="Trigger_C"/>
    <property type="match status" value="1"/>
</dbReference>
<dbReference type="AlphaFoldDB" id="A0A9D1VZF3"/>
<keyword evidence="8" id="KW-0732">Signal</keyword>
<dbReference type="NCBIfam" id="TIGR00115">
    <property type="entry name" value="tig"/>
    <property type="match status" value="1"/>
</dbReference>
<feature type="signal peptide" evidence="8">
    <location>
        <begin position="1"/>
        <end position="22"/>
    </location>
</feature>
<evidence type="ECO:0000256" key="2">
    <source>
        <dbReference type="ARBA" id="ARBA00004496"/>
    </source>
</evidence>
<proteinExistence type="predicted"/>
<dbReference type="SUPFAM" id="SSF54534">
    <property type="entry name" value="FKBP-like"/>
    <property type="match status" value="1"/>
</dbReference>
<evidence type="ECO:0000256" key="7">
    <source>
        <dbReference type="PROSITE-ProRule" id="PRU00277"/>
    </source>
</evidence>
<dbReference type="InterPro" id="IPR008880">
    <property type="entry name" value="Trigger_fac_C"/>
</dbReference>
<keyword evidence="6" id="KW-0131">Cell cycle</keyword>
<evidence type="ECO:0000259" key="9">
    <source>
        <dbReference type="PROSITE" id="PS50059"/>
    </source>
</evidence>
<comment type="catalytic activity">
    <reaction evidence="1 7">
        <text>[protein]-peptidylproline (omega=180) = [protein]-peptidylproline (omega=0)</text>
        <dbReference type="Rhea" id="RHEA:16237"/>
        <dbReference type="Rhea" id="RHEA-COMP:10747"/>
        <dbReference type="Rhea" id="RHEA-COMP:10748"/>
        <dbReference type="ChEBI" id="CHEBI:83833"/>
        <dbReference type="ChEBI" id="CHEBI:83834"/>
        <dbReference type="EC" id="5.2.1.8"/>
    </reaction>
</comment>
<evidence type="ECO:0000256" key="1">
    <source>
        <dbReference type="ARBA" id="ARBA00000971"/>
    </source>
</evidence>
<dbReference type="Gene3D" id="3.10.50.40">
    <property type="match status" value="1"/>
</dbReference>
<dbReference type="Gene3D" id="1.10.3120.10">
    <property type="entry name" value="Trigger factor, C-terminal domain"/>
    <property type="match status" value="1"/>
</dbReference>
<accession>A0A9D1VZF3</accession>
<dbReference type="GO" id="GO:0015031">
    <property type="term" value="P:protein transport"/>
    <property type="evidence" value="ECO:0007669"/>
    <property type="project" value="InterPro"/>
</dbReference>
<keyword evidence="5 7" id="KW-0413">Isomerase</keyword>
<name>A0A9D1VZF3_9FIRM</name>
<protein>
    <recommendedName>
        <fullName evidence="7">peptidylprolyl isomerase</fullName>
        <ecNumber evidence="7">5.2.1.8</ecNumber>
    </recommendedName>
</protein>
<sequence length="357" mass="39496">MKRKIIAVMLAAALAGTLPGCSSGELSNEYVTVTQYKGLEVPQAEKSEVTDDQVEQAIQTNLQSTAEKVPVTDRAAEMGDWVNIDFTGYLDGVAFDGGTAQAQELQLGAGGYIGASGDYAGFEDQIAGHQAGEAFDITVQFPDNYTADMAGKVADFHIVLNEIYTENVPELTDDWVKANIEGTDTVDQYREDLKKQLEEQAEQTAQAQLKNAVQTALMDKIEVEKYPEDAVNEQVQQMEDYYTQMASMYGIELTEFIETYLQTTEDDFHAKIKEAAQQTAALEEAIRLIAEKQKLEPSDKEYEEMAKEYAQQAGMDDVDAYKEQVGEVVLKNAILVDVVTDYLVDECVQVEDTDTAE</sequence>
<dbReference type="Proteomes" id="UP000824243">
    <property type="component" value="Unassembled WGS sequence"/>
</dbReference>
<evidence type="ECO:0000256" key="3">
    <source>
        <dbReference type="ARBA" id="ARBA00022618"/>
    </source>
</evidence>
<dbReference type="EMBL" id="DXFA01000178">
    <property type="protein sequence ID" value="HIX49485.1"/>
    <property type="molecule type" value="Genomic_DNA"/>
</dbReference>
<comment type="caution">
    <text evidence="10">The sequence shown here is derived from an EMBL/GenBank/DDBJ whole genome shotgun (WGS) entry which is preliminary data.</text>
</comment>
<dbReference type="InterPro" id="IPR005215">
    <property type="entry name" value="Trig_fac"/>
</dbReference>
<reference evidence="10" key="1">
    <citation type="journal article" date="2021" name="PeerJ">
        <title>Extensive microbial diversity within the chicken gut microbiome revealed by metagenomics and culture.</title>
        <authorList>
            <person name="Gilroy R."/>
            <person name="Ravi A."/>
            <person name="Getino M."/>
            <person name="Pursley I."/>
            <person name="Horton D.L."/>
            <person name="Alikhan N.F."/>
            <person name="Baker D."/>
            <person name="Gharbi K."/>
            <person name="Hall N."/>
            <person name="Watson M."/>
            <person name="Adriaenssens E.M."/>
            <person name="Foster-Nyarko E."/>
            <person name="Jarju S."/>
            <person name="Secka A."/>
            <person name="Antonio M."/>
            <person name="Oren A."/>
            <person name="Chaudhuri R.R."/>
            <person name="La Ragione R."/>
            <person name="Hildebrand F."/>
            <person name="Pallen M.J."/>
        </authorList>
    </citation>
    <scope>NUCLEOTIDE SEQUENCE</scope>
    <source>
        <strain evidence="10">ChiSjej5B23-15282</strain>
    </source>
</reference>